<accession>A0A0L6CQ51</accession>
<comment type="caution">
    <text evidence="2">The sequence shown here is derived from an EMBL/GenBank/DDBJ whole genome shotgun (WGS) entry which is preliminary data.</text>
</comment>
<evidence type="ECO:0000313" key="3">
    <source>
        <dbReference type="Proteomes" id="UP000037397"/>
    </source>
</evidence>
<organism evidence="2 3">
    <name type="scientific">Luteipulveratus halotolerans</name>
    <dbReference type="NCBI Taxonomy" id="1631356"/>
    <lineage>
        <taxon>Bacteria</taxon>
        <taxon>Bacillati</taxon>
        <taxon>Actinomycetota</taxon>
        <taxon>Actinomycetes</taxon>
        <taxon>Micrococcales</taxon>
        <taxon>Dermacoccaceae</taxon>
        <taxon>Luteipulveratus</taxon>
    </lineage>
</organism>
<feature type="compositionally biased region" description="Low complexity" evidence="1">
    <location>
        <begin position="1"/>
        <end position="15"/>
    </location>
</feature>
<dbReference type="STRING" id="1631356.VV01_00025"/>
<evidence type="ECO:0000256" key="1">
    <source>
        <dbReference type="SAM" id="MobiDB-lite"/>
    </source>
</evidence>
<reference evidence="3" key="1">
    <citation type="submission" date="2015-03" db="EMBL/GenBank/DDBJ databases">
        <title>Luteipulveratus halotolerans sp. nov., a novel actinobacterium (Dermacoccaceae) from Sarawak, Malaysia.</title>
        <authorList>
            <person name="Juboi H."/>
            <person name="Basik A."/>
            <person name="Shamsul S.S."/>
            <person name="Arnold P."/>
            <person name="Schmitt E.K."/>
            <person name="Sanglier J.-J."/>
            <person name="Yeo T."/>
        </authorList>
    </citation>
    <scope>NUCLEOTIDE SEQUENCE [LARGE SCALE GENOMIC DNA]</scope>
    <source>
        <strain evidence="3">C296001</strain>
    </source>
</reference>
<gene>
    <name evidence="2" type="ORF">VV01_00025</name>
</gene>
<dbReference type="AlphaFoldDB" id="A0A0L6CQ51"/>
<feature type="region of interest" description="Disordered" evidence="1">
    <location>
        <begin position="1"/>
        <end position="25"/>
    </location>
</feature>
<keyword evidence="3" id="KW-1185">Reference proteome</keyword>
<evidence type="ECO:0000313" key="2">
    <source>
        <dbReference type="EMBL" id="KNX39663.1"/>
    </source>
</evidence>
<dbReference type="Proteomes" id="UP000037397">
    <property type="component" value="Unassembled WGS sequence"/>
</dbReference>
<proteinExistence type="predicted"/>
<sequence length="243" mass="25587">MVFSRSLTSRCSSASPGQIGCPGDPGEQVTLDGQLPDVPARAAELVLAECAEIVVDGERAPVGEHAQAPFDAHVVVLAVPDSAHVVEPPRRVRHPQVVLEQQPQPLLERLACLLASPGSGPVHVAGLLGRGHLLGRGLRLGRRLGLLVPSGVELPLRLREMAGSGVLGLSGGEQSHRAIRCLRLAQCPFGYGDSLATLGSLATQGLDLQRRGRTGDPLVRAQAHEVRQPLAPLLLVDGRELGR</sequence>
<dbReference type="EMBL" id="LAIR01000001">
    <property type="protein sequence ID" value="KNX39663.1"/>
    <property type="molecule type" value="Genomic_DNA"/>
</dbReference>
<name>A0A0L6CQ51_9MICO</name>
<protein>
    <submittedName>
        <fullName evidence="2">Uncharacterized protein</fullName>
    </submittedName>
</protein>